<keyword evidence="2" id="KW-0812">Transmembrane</keyword>
<reference evidence="4 5" key="1">
    <citation type="submission" date="2016-10" db="EMBL/GenBank/DDBJ databases">
        <authorList>
            <person name="Varghese N."/>
            <person name="Submissions S."/>
        </authorList>
    </citation>
    <scope>NUCLEOTIDE SEQUENCE [LARGE SCALE GENOMIC DNA]</scope>
    <source>
        <strain evidence="4 5">TC-13</strain>
    </source>
</reference>
<protein>
    <submittedName>
        <fullName evidence="4">Iron complex transport system substrate-binding protein</fullName>
    </submittedName>
</protein>
<dbReference type="PANTHER" id="PTHR30535:SF7">
    <property type="entry name" value="IRON(III) DICITRATE-BINDING PROTEIN"/>
    <property type="match status" value="1"/>
</dbReference>
<dbReference type="PANTHER" id="PTHR30535">
    <property type="entry name" value="VITAMIN B12-BINDING PROTEIN"/>
    <property type="match status" value="1"/>
</dbReference>
<dbReference type="SUPFAM" id="SSF53807">
    <property type="entry name" value="Helical backbone' metal receptor"/>
    <property type="match status" value="1"/>
</dbReference>
<sequence>MIKVLIPFFHYATLLATRGFFYALPIILVAKKSLISFYIYDNKGEKDMKKWRSIWLVMVIALIAVLGACGAKDKPESAKQTEKVEPSEATTTEVIIENNETTQTYKEAPKKAISLNQHVTEIMLALGLEDSMVGTAYLDDKIYEPLQAAYDKVPVLSDQYPTKEQVIDAEADFLYAGWKSGFGEKGVGTPEELEELGIHTYLHTASNMTKPTLEDIFTDIRHIAEIFRVEDRGEALIEQMTKDVEEVQAKLPKDSENLRVLVFDSGDKDVFTAGQNFMNELVTIAGGQNIFGDVESGWTTVSKEDAVDRNPEVVVVIDYGETTAEQKIKFLKNDPALKEMEAVKNDRFVILPLSAASEGVRAAAAIQILAKGFYPANF</sequence>
<organism evidence="4 5">
    <name type="scientific">Lysinibacillus fusiformis</name>
    <dbReference type="NCBI Taxonomy" id="28031"/>
    <lineage>
        <taxon>Bacteria</taxon>
        <taxon>Bacillati</taxon>
        <taxon>Bacillota</taxon>
        <taxon>Bacilli</taxon>
        <taxon>Bacillales</taxon>
        <taxon>Bacillaceae</taxon>
        <taxon>Lysinibacillus</taxon>
    </lineage>
</organism>
<dbReference type="Gene3D" id="3.40.50.1980">
    <property type="entry name" value="Nitrogenase molybdenum iron protein domain"/>
    <property type="match status" value="2"/>
</dbReference>
<feature type="transmembrane region" description="Helical" evidence="2">
    <location>
        <begin position="52"/>
        <end position="71"/>
    </location>
</feature>
<accession>A0A1H9B255</accession>
<dbReference type="CDD" id="cd01148">
    <property type="entry name" value="TroA_a"/>
    <property type="match status" value="1"/>
</dbReference>
<proteinExistence type="inferred from homology"/>
<dbReference type="EMBL" id="FOEL01000002">
    <property type="protein sequence ID" value="SEP82308.1"/>
    <property type="molecule type" value="Genomic_DNA"/>
</dbReference>
<dbReference type="Proteomes" id="UP000199410">
    <property type="component" value="Unassembled WGS sequence"/>
</dbReference>
<evidence type="ECO:0000259" key="3">
    <source>
        <dbReference type="PROSITE" id="PS50983"/>
    </source>
</evidence>
<keyword evidence="2" id="KW-1133">Transmembrane helix</keyword>
<evidence type="ECO:0000256" key="1">
    <source>
        <dbReference type="ARBA" id="ARBA00008814"/>
    </source>
</evidence>
<evidence type="ECO:0000313" key="4">
    <source>
        <dbReference type="EMBL" id="SEP82308.1"/>
    </source>
</evidence>
<feature type="transmembrane region" description="Helical" evidence="2">
    <location>
        <begin position="20"/>
        <end position="40"/>
    </location>
</feature>
<name>A0A1H9B255_9BACI</name>
<dbReference type="PROSITE" id="PS50983">
    <property type="entry name" value="FE_B12_PBP"/>
    <property type="match status" value="1"/>
</dbReference>
<keyword evidence="2" id="KW-0472">Membrane</keyword>
<dbReference type="Pfam" id="PF01497">
    <property type="entry name" value="Peripla_BP_2"/>
    <property type="match status" value="1"/>
</dbReference>
<evidence type="ECO:0000256" key="2">
    <source>
        <dbReference type="SAM" id="Phobius"/>
    </source>
</evidence>
<feature type="domain" description="Fe/B12 periplasmic-binding" evidence="3">
    <location>
        <begin position="111"/>
        <end position="377"/>
    </location>
</feature>
<gene>
    <name evidence="4" type="ORF">SAMN02787113_00657</name>
</gene>
<comment type="caution">
    <text evidence="4">The sequence shown here is derived from an EMBL/GenBank/DDBJ whole genome shotgun (WGS) entry which is preliminary data.</text>
</comment>
<evidence type="ECO:0000313" key="5">
    <source>
        <dbReference type="Proteomes" id="UP000199410"/>
    </source>
</evidence>
<comment type="similarity">
    <text evidence="1">Belongs to the bacterial solute-binding protein 8 family.</text>
</comment>
<dbReference type="InterPro" id="IPR050902">
    <property type="entry name" value="ABC_Transporter_SBP"/>
</dbReference>
<dbReference type="InterPro" id="IPR002491">
    <property type="entry name" value="ABC_transptr_periplasmic_BD"/>
</dbReference>
<dbReference type="AlphaFoldDB" id="A0A1H9B255"/>